<evidence type="ECO:0000313" key="1">
    <source>
        <dbReference type="EMBL" id="PNR26508.1"/>
    </source>
</evidence>
<dbReference type="Proteomes" id="UP000006727">
    <property type="component" value="Chromosome 27"/>
</dbReference>
<dbReference type="AlphaFoldDB" id="A0A2K1IB61"/>
<dbReference type="Gramene" id="Pp3c27_8320V3.1">
    <property type="protein sequence ID" value="PAC:32952418.CDS.1"/>
    <property type="gene ID" value="Pp3c27_8320"/>
</dbReference>
<accession>A0A2K1IB61</accession>
<reference evidence="1 3" key="2">
    <citation type="journal article" date="2018" name="Plant J.">
        <title>The Physcomitrella patens chromosome-scale assembly reveals moss genome structure and evolution.</title>
        <authorList>
            <person name="Lang D."/>
            <person name="Ullrich K.K."/>
            <person name="Murat F."/>
            <person name="Fuchs J."/>
            <person name="Jenkins J."/>
            <person name="Haas F.B."/>
            <person name="Piednoel M."/>
            <person name="Gundlach H."/>
            <person name="Van Bel M."/>
            <person name="Meyberg R."/>
            <person name="Vives C."/>
            <person name="Morata J."/>
            <person name="Symeonidi A."/>
            <person name="Hiss M."/>
            <person name="Muchero W."/>
            <person name="Kamisugi Y."/>
            <person name="Saleh O."/>
            <person name="Blanc G."/>
            <person name="Decker E.L."/>
            <person name="van Gessel N."/>
            <person name="Grimwood J."/>
            <person name="Hayes R.D."/>
            <person name="Graham S.W."/>
            <person name="Gunter L.E."/>
            <person name="McDaniel S.F."/>
            <person name="Hoernstein S.N.W."/>
            <person name="Larsson A."/>
            <person name="Li F.W."/>
            <person name="Perroud P.F."/>
            <person name="Phillips J."/>
            <person name="Ranjan P."/>
            <person name="Rokshar D.S."/>
            <person name="Rothfels C.J."/>
            <person name="Schneider L."/>
            <person name="Shu S."/>
            <person name="Stevenson D.W."/>
            <person name="Thummler F."/>
            <person name="Tillich M."/>
            <person name="Villarreal Aguilar J.C."/>
            <person name="Widiez T."/>
            <person name="Wong G.K."/>
            <person name="Wymore A."/>
            <person name="Zhang Y."/>
            <person name="Zimmer A.D."/>
            <person name="Quatrano R.S."/>
            <person name="Mayer K.F.X."/>
            <person name="Goodstein D."/>
            <person name="Casacuberta J.M."/>
            <person name="Vandepoele K."/>
            <person name="Reski R."/>
            <person name="Cuming A.C."/>
            <person name="Tuskan G.A."/>
            <person name="Maumus F."/>
            <person name="Salse J."/>
            <person name="Schmutz J."/>
            <person name="Rensing S.A."/>
        </authorList>
    </citation>
    <scope>NUCLEOTIDE SEQUENCE [LARGE SCALE GENOMIC DNA]</scope>
    <source>
        <strain evidence="2 3">cv. Gransden 2004</strain>
    </source>
</reference>
<dbReference type="EnsemblPlants" id="Pp3c27_8320V3.1">
    <property type="protein sequence ID" value="PAC:32952418.CDS.1"/>
    <property type="gene ID" value="Pp3c27_8320"/>
</dbReference>
<evidence type="ECO:0000313" key="3">
    <source>
        <dbReference type="Proteomes" id="UP000006727"/>
    </source>
</evidence>
<organism evidence="1">
    <name type="scientific">Physcomitrium patens</name>
    <name type="common">Spreading-leaved earth moss</name>
    <name type="synonym">Physcomitrella patens</name>
    <dbReference type="NCBI Taxonomy" id="3218"/>
    <lineage>
        <taxon>Eukaryota</taxon>
        <taxon>Viridiplantae</taxon>
        <taxon>Streptophyta</taxon>
        <taxon>Embryophyta</taxon>
        <taxon>Bryophyta</taxon>
        <taxon>Bryophytina</taxon>
        <taxon>Bryopsida</taxon>
        <taxon>Funariidae</taxon>
        <taxon>Funariales</taxon>
        <taxon>Funariaceae</taxon>
        <taxon>Physcomitrium</taxon>
    </lineage>
</organism>
<evidence type="ECO:0000313" key="2">
    <source>
        <dbReference type="EnsemblPlants" id="PAC:32952418.CDS.1"/>
    </source>
</evidence>
<reference evidence="2" key="3">
    <citation type="submission" date="2020-12" db="UniProtKB">
        <authorList>
            <consortium name="EnsemblPlants"/>
        </authorList>
    </citation>
    <scope>IDENTIFICATION</scope>
</reference>
<dbReference type="EnsemblPlants" id="Pp3c27_8320V3.2">
    <property type="protein sequence ID" value="PAC:32952419.CDS.1"/>
    <property type="gene ID" value="Pp3c27_8320"/>
</dbReference>
<dbReference type="EMBL" id="ABEU02000027">
    <property type="protein sequence ID" value="PNR26508.1"/>
    <property type="molecule type" value="Genomic_DNA"/>
</dbReference>
<name>A0A2K1IB61_PHYPA</name>
<protein>
    <submittedName>
        <fullName evidence="1 2">Uncharacterized protein</fullName>
    </submittedName>
</protein>
<keyword evidence="3" id="KW-1185">Reference proteome</keyword>
<sequence>MKLFLCLEYSTTFNNSEGLRLKHIVLCLCKMVFAHTHFYIAISHICNMI</sequence>
<dbReference type="Gramene" id="Pp3c27_8320V3.2">
    <property type="protein sequence ID" value="PAC:32952419.CDS.1"/>
    <property type="gene ID" value="Pp3c27_8320"/>
</dbReference>
<reference evidence="1 3" key="1">
    <citation type="journal article" date="2008" name="Science">
        <title>The Physcomitrella genome reveals evolutionary insights into the conquest of land by plants.</title>
        <authorList>
            <person name="Rensing S."/>
            <person name="Lang D."/>
            <person name="Zimmer A."/>
            <person name="Terry A."/>
            <person name="Salamov A."/>
            <person name="Shapiro H."/>
            <person name="Nishiyama T."/>
            <person name="Perroud P.-F."/>
            <person name="Lindquist E."/>
            <person name="Kamisugi Y."/>
            <person name="Tanahashi T."/>
            <person name="Sakakibara K."/>
            <person name="Fujita T."/>
            <person name="Oishi K."/>
            <person name="Shin-I T."/>
            <person name="Kuroki Y."/>
            <person name="Toyoda A."/>
            <person name="Suzuki Y."/>
            <person name="Hashimoto A."/>
            <person name="Yamaguchi K."/>
            <person name="Sugano A."/>
            <person name="Kohara Y."/>
            <person name="Fujiyama A."/>
            <person name="Anterola A."/>
            <person name="Aoki S."/>
            <person name="Ashton N."/>
            <person name="Barbazuk W.B."/>
            <person name="Barker E."/>
            <person name="Bennetzen J."/>
            <person name="Bezanilla M."/>
            <person name="Blankenship R."/>
            <person name="Cho S.H."/>
            <person name="Dutcher S."/>
            <person name="Estelle M."/>
            <person name="Fawcett J.A."/>
            <person name="Gundlach H."/>
            <person name="Hanada K."/>
            <person name="Heyl A."/>
            <person name="Hicks K.A."/>
            <person name="Hugh J."/>
            <person name="Lohr M."/>
            <person name="Mayer K."/>
            <person name="Melkozernov A."/>
            <person name="Murata T."/>
            <person name="Nelson D."/>
            <person name="Pils B."/>
            <person name="Prigge M."/>
            <person name="Reiss B."/>
            <person name="Renner T."/>
            <person name="Rombauts S."/>
            <person name="Rushton P."/>
            <person name="Sanderfoot A."/>
            <person name="Schween G."/>
            <person name="Shiu S.-H."/>
            <person name="Stueber K."/>
            <person name="Theodoulou F.L."/>
            <person name="Tu H."/>
            <person name="Van de Peer Y."/>
            <person name="Verrier P.J."/>
            <person name="Waters E."/>
            <person name="Wood A."/>
            <person name="Yang L."/>
            <person name="Cove D."/>
            <person name="Cuming A."/>
            <person name="Hasebe M."/>
            <person name="Lucas S."/>
            <person name="Mishler D.B."/>
            <person name="Reski R."/>
            <person name="Grigoriev I."/>
            <person name="Quatrano R.S."/>
            <person name="Boore J.L."/>
        </authorList>
    </citation>
    <scope>NUCLEOTIDE SEQUENCE [LARGE SCALE GENOMIC DNA]</scope>
    <source>
        <strain evidence="2 3">cv. Gransden 2004</strain>
    </source>
</reference>
<dbReference type="PaxDb" id="3218-PP1S164_105V6.1"/>
<gene>
    <name evidence="1" type="ORF">PHYPA_031083</name>
</gene>
<proteinExistence type="predicted"/>
<dbReference type="InParanoid" id="A0A2K1IB61"/>